<comment type="catalytic activity">
    <reaction evidence="11">
        <text>O-phospho-L-threonyl-[protein] + H2O = L-threonyl-[protein] + phosphate</text>
        <dbReference type="Rhea" id="RHEA:47004"/>
        <dbReference type="Rhea" id="RHEA-COMP:11060"/>
        <dbReference type="Rhea" id="RHEA-COMP:11605"/>
        <dbReference type="ChEBI" id="CHEBI:15377"/>
        <dbReference type="ChEBI" id="CHEBI:30013"/>
        <dbReference type="ChEBI" id="CHEBI:43474"/>
        <dbReference type="ChEBI" id="CHEBI:61977"/>
        <dbReference type="EC" id="3.1.3.16"/>
    </reaction>
</comment>
<dbReference type="Gene3D" id="1.25.40.820">
    <property type="match status" value="1"/>
</dbReference>
<dbReference type="PROSITE" id="PS51479">
    <property type="entry name" value="ZF_RTR1"/>
    <property type="match status" value="1"/>
</dbReference>
<evidence type="ECO:0000256" key="8">
    <source>
        <dbReference type="ARBA" id="ARBA00022912"/>
    </source>
</evidence>
<sequence length="448" mass="48913">MANDQVIAINDSVHNLQLVLHDSINDQKQLFMVGTLISRSDYEDIITEQTIAKLCGYHLCRGSLPFESVLEDFARGSYIRTNSPKKHEEPSFGEIGFSSAVIVSNECSVLKLPPQRKHTSPIGESEKGDGEVLKEQTAVSPVQKQSRSSSASKTKDLKLPTQYKEASHSWGPGKEKTTVLPRKKTRLRKKPENLGKKVISVESHAYSCEDGGQILIAESYKGLNIHQDMRSSSSKTVANSCLKVSGSTKLSRLLLEPIRMMAMVIFFWLEAKISNQDVNSVSRLALAEACAMTLCQAAKAVSSGDLNAFDAATNTGIVVLPSTHQLEEEVSDAKIEEDMAEQESTLLKWPNEPGMPDFDLFDPDQSWFEGPTIGFSLTVSPLISVGEGISSEIKETIGGCLARSLPKVASDLMLPIPISDLELGLLGSKKQAFLVPWRQAPHGADLNA</sequence>
<reference evidence="15 16" key="1">
    <citation type="submission" date="2022-03" db="EMBL/GenBank/DDBJ databases">
        <authorList>
            <person name="Macdonald S."/>
            <person name="Ahmed S."/>
            <person name="Newling K."/>
        </authorList>
    </citation>
    <scope>NUCLEOTIDE SEQUENCE [LARGE SCALE GENOMIC DNA]</scope>
</reference>
<dbReference type="GO" id="GO:0005634">
    <property type="term" value="C:nucleus"/>
    <property type="evidence" value="ECO:0007669"/>
    <property type="project" value="UniProtKB-SubCell"/>
</dbReference>
<keyword evidence="6" id="KW-0378">Hydrolase</keyword>
<proteinExistence type="inferred from homology"/>
<dbReference type="EMBL" id="CAKOAT010406710">
    <property type="protein sequence ID" value="CAH8367646.1"/>
    <property type="molecule type" value="Genomic_DNA"/>
</dbReference>
<dbReference type="PANTHER" id="PTHR14732:SF0">
    <property type="entry name" value="RNA POLYMERASE II SUBUNIT B1 CTD PHOSPHATASE RPAP2-RELATED"/>
    <property type="match status" value="1"/>
</dbReference>
<gene>
    <name evidence="15" type="ORF">ERUC_LOCUS30829</name>
</gene>
<evidence type="ECO:0000256" key="13">
    <source>
        <dbReference type="SAM" id="MobiDB-lite"/>
    </source>
</evidence>
<protein>
    <recommendedName>
        <fullName evidence="3">protein-serine/threonine phosphatase</fullName>
        <ecNumber evidence="3">3.1.3.16</ecNumber>
    </recommendedName>
</protein>
<feature type="domain" description="RTR1-type" evidence="14">
    <location>
        <begin position="32"/>
        <end position="146"/>
    </location>
</feature>
<evidence type="ECO:0000313" key="15">
    <source>
        <dbReference type="EMBL" id="CAH8367646.1"/>
    </source>
</evidence>
<evidence type="ECO:0000256" key="7">
    <source>
        <dbReference type="ARBA" id="ARBA00022833"/>
    </source>
</evidence>
<comment type="similarity">
    <text evidence="2 12">Belongs to the RPAP2 family.</text>
</comment>
<evidence type="ECO:0000256" key="2">
    <source>
        <dbReference type="ARBA" id="ARBA00005676"/>
    </source>
</evidence>
<dbReference type="InterPro" id="IPR007308">
    <property type="entry name" value="Rtr1/RPAP2_dom"/>
</dbReference>
<evidence type="ECO:0000256" key="9">
    <source>
        <dbReference type="ARBA" id="ARBA00023242"/>
    </source>
</evidence>
<feature type="region of interest" description="Disordered" evidence="13">
    <location>
        <begin position="113"/>
        <end position="181"/>
    </location>
</feature>
<dbReference type="PANTHER" id="PTHR14732">
    <property type="entry name" value="RNA POLYMERASE II SUBUNIT B1 CTD PHOSPHATASE RPAP2-RELATED"/>
    <property type="match status" value="1"/>
</dbReference>
<feature type="compositionally biased region" description="Basic and acidic residues" evidence="13">
    <location>
        <begin position="124"/>
        <end position="134"/>
    </location>
</feature>
<keyword evidence="4" id="KW-0479">Metal-binding</keyword>
<dbReference type="InterPro" id="IPR038534">
    <property type="entry name" value="Rtr1/RPAP2_sf"/>
</dbReference>
<evidence type="ECO:0000256" key="10">
    <source>
        <dbReference type="ARBA" id="ARBA00047761"/>
    </source>
</evidence>
<evidence type="ECO:0000256" key="5">
    <source>
        <dbReference type="ARBA" id="ARBA00022771"/>
    </source>
</evidence>
<dbReference type="InterPro" id="IPR039693">
    <property type="entry name" value="Rtr1/RPAP2"/>
</dbReference>
<evidence type="ECO:0000256" key="1">
    <source>
        <dbReference type="ARBA" id="ARBA00004123"/>
    </source>
</evidence>
<dbReference type="AlphaFoldDB" id="A0ABC8L6A2"/>
<evidence type="ECO:0000256" key="6">
    <source>
        <dbReference type="ARBA" id="ARBA00022801"/>
    </source>
</evidence>
<accession>A0ABC8L6A2</accession>
<name>A0ABC8L6A2_ERUVS</name>
<feature type="compositionally biased region" description="Polar residues" evidence="13">
    <location>
        <begin position="137"/>
        <end position="152"/>
    </location>
</feature>
<organism evidence="15 16">
    <name type="scientific">Eruca vesicaria subsp. sativa</name>
    <name type="common">Garden rocket</name>
    <name type="synonym">Eruca sativa</name>
    <dbReference type="NCBI Taxonomy" id="29727"/>
    <lineage>
        <taxon>Eukaryota</taxon>
        <taxon>Viridiplantae</taxon>
        <taxon>Streptophyta</taxon>
        <taxon>Embryophyta</taxon>
        <taxon>Tracheophyta</taxon>
        <taxon>Spermatophyta</taxon>
        <taxon>Magnoliopsida</taxon>
        <taxon>eudicotyledons</taxon>
        <taxon>Gunneridae</taxon>
        <taxon>Pentapetalae</taxon>
        <taxon>rosids</taxon>
        <taxon>malvids</taxon>
        <taxon>Brassicales</taxon>
        <taxon>Brassicaceae</taxon>
        <taxon>Brassiceae</taxon>
        <taxon>Eruca</taxon>
    </lineage>
</organism>
<evidence type="ECO:0000256" key="11">
    <source>
        <dbReference type="ARBA" id="ARBA00048336"/>
    </source>
</evidence>
<keyword evidence="9" id="KW-0539">Nucleus</keyword>
<evidence type="ECO:0000259" key="14">
    <source>
        <dbReference type="PROSITE" id="PS51479"/>
    </source>
</evidence>
<evidence type="ECO:0000313" key="16">
    <source>
        <dbReference type="Proteomes" id="UP001642260"/>
    </source>
</evidence>
<dbReference type="GO" id="GO:0004722">
    <property type="term" value="F:protein serine/threonine phosphatase activity"/>
    <property type="evidence" value="ECO:0007669"/>
    <property type="project" value="UniProtKB-EC"/>
</dbReference>
<dbReference type="EC" id="3.1.3.16" evidence="3"/>
<comment type="caution">
    <text evidence="15">The sequence shown here is derived from an EMBL/GenBank/DDBJ whole genome shotgun (WGS) entry which is preliminary data.</text>
</comment>
<comment type="subcellular location">
    <subcellularLocation>
        <location evidence="1">Nucleus</location>
    </subcellularLocation>
</comment>
<keyword evidence="7" id="KW-0862">Zinc</keyword>
<evidence type="ECO:0000256" key="4">
    <source>
        <dbReference type="ARBA" id="ARBA00022723"/>
    </source>
</evidence>
<keyword evidence="5" id="KW-0863">Zinc-finger</keyword>
<dbReference type="GO" id="GO:0008270">
    <property type="term" value="F:zinc ion binding"/>
    <property type="evidence" value="ECO:0007669"/>
    <property type="project" value="UniProtKB-KW"/>
</dbReference>
<evidence type="ECO:0000256" key="12">
    <source>
        <dbReference type="PROSITE-ProRule" id="PRU00812"/>
    </source>
</evidence>
<dbReference type="Proteomes" id="UP001642260">
    <property type="component" value="Unassembled WGS sequence"/>
</dbReference>
<evidence type="ECO:0000256" key="3">
    <source>
        <dbReference type="ARBA" id="ARBA00013081"/>
    </source>
</evidence>
<keyword evidence="16" id="KW-1185">Reference proteome</keyword>
<comment type="catalytic activity">
    <reaction evidence="10">
        <text>O-phospho-L-seryl-[protein] + H2O = L-seryl-[protein] + phosphate</text>
        <dbReference type="Rhea" id="RHEA:20629"/>
        <dbReference type="Rhea" id="RHEA-COMP:9863"/>
        <dbReference type="Rhea" id="RHEA-COMP:11604"/>
        <dbReference type="ChEBI" id="CHEBI:15377"/>
        <dbReference type="ChEBI" id="CHEBI:29999"/>
        <dbReference type="ChEBI" id="CHEBI:43474"/>
        <dbReference type="ChEBI" id="CHEBI:83421"/>
        <dbReference type="EC" id="3.1.3.16"/>
    </reaction>
</comment>
<keyword evidence="8" id="KW-0904">Protein phosphatase</keyword>